<evidence type="ECO:0000256" key="5">
    <source>
        <dbReference type="ARBA" id="ARBA00024045"/>
    </source>
</evidence>
<dbReference type="InterPro" id="IPR006121">
    <property type="entry name" value="HMA_dom"/>
</dbReference>
<feature type="compositionally biased region" description="Acidic residues" evidence="6">
    <location>
        <begin position="103"/>
        <end position="119"/>
    </location>
</feature>
<feature type="region of interest" description="Disordered" evidence="6">
    <location>
        <begin position="258"/>
        <end position="285"/>
    </location>
</feature>
<name>A0AAD2ACF1_9LAMI</name>
<dbReference type="EMBL" id="OU503057">
    <property type="protein sequence ID" value="CAI9785618.1"/>
    <property type="molecule type" value="Genomic_DNA"/>
</dbReference>
<dbReference type="PANTHER" id="PTHR45868:SF80">
    <property type="entry name" value="F15K9.8-RELATED"/>
    <property type="match status" value="1"/>
</dbReference>
<evidence type="ECO:0000313" key="8">
    <source>
        <dbReference type="EMBL" id="CAI9785618.1"/>
    </source>
</evidence>
<proteinExistence type="inferred from homology"/>
<keyword evidence="2" id="KW-0488">Methylation</keyword>
<dbReference type="CDD" id="cd00371">
    <property type="entry name" value="HMA"/>
    <property type="match status" value="1"/>
</dbReference>
<keyword evidence="4" id="KW-0449">Lipoprotein</keyword>
<dbReference type="AlphaFoldDB" id="A0AAD2ACF1"/>
<keyword evidence="9" id="KW-1185">Reference proteome</keyword>
<evidence type="ECO:0000256" key="2">
    <source>
        <dbReference type="ARBA" id="ARBA00022481"/>
    </source>
</evidence>
<evidence type="ECO:0000256" key="6">
    <source>
        <dbReference type="SAM" id="MobiDB-lite"/>
    </source>
</evidence>
<evidence type="ECO:0000256" key="1">
    <source>
        <dbReference type="ARBA" id="ARBA00004170"/>
    </source>
</evidence>
<comment type="subcellular location">
    <subcellularLocation>
        <location evidence="1">Membrane</location>
        <topology evidence="1">Peripheral membrane protein</topology>
    </subcellularLocation>
</comment>
<dbReference type="SUPFAM" id="SSF55008">
    <property type="entry name" value="HMA, heavy metal-associated domain"/>
    <property type="match status" value="1"/>
</dbReference>
<protein>
    <recommendedName>
        <fullName evidence="7">HMA domain-containing protein</fullName>
    </recommendedName>
</protein>
<dbReference type="PROSITE" id="PS50846">
    <property type="entry name" value="HMA_2"/>
    <property type="match status" value="1"/>
</dbReference>
<dbReference type="FunFam" id="3.30.70.100:FF:000008">
    <property type="entry name" value="Copper transport protein ATOX1"/>
    <property type="match status" value="1"/>
</dbReference>
<evidence type="ECO:0000259" key="7">
    <source>
        <dbReference type="PROSITE" id="PS50846"/>
    </source>
</evidence>
<dbReference type="PANTHER" id="PTHR45868">
    <property type="entry name" value="HEAVY METAL-ASSOCIATED ISOPRENYLATED PLANT PROTEIN 33-RELATED"/>
    <property type="match status" value="1"/>
</dbReference>
<sequence>MEKEPGSNGSEPLQYKIWVLKVSIHCEGCKKKVKKVLQSIEGVYQIEIDSKQHKVTVIGNVDGDTLVKKLVKTGKNAELWPENSEKKSGKSKKKKKKKKDSNDKDDENSTDDEKIDEEIGNPKTDDNATAPGEVEEEDGEQEVVAQPSSGGGGKKKKKKKKKGKTGNTGEGNGEGAGGVPVSASNESFPPSKTMGPPVYKVNYSPPRHGIPPYPQSYYAVPEYGLNYSTAPPPSTGSASGYAYAQPMYSYMHSRPYDYYPPPPPSDPVDDRGDYYDEDASGCSIM</sequence>
<evidence type="ECO:0000256" key="4">
    <source>
        <dbReference type="ARBA" id="ARBA00023289"/>
    </source>
</evidence>
<dbReference type="Gene3D" id="3.30.70.100">
    <property type="match status" value="1"/>
</dbReference>
<comment type="similarity">
    <text evidence="5">Belongs to the HIPP family.</text>
</comment>
<feature type="domain" description="HMA" evidence="7">
    <location>
        <begin position="15"/>
        <end position="82"/>
    </location>
</feature>
<keyword evidence="4" id="KW-0636">Prenylation</keyword>
<dbReference type="Pfam" id="PF00403">
    <property type="entry name" value="HMA"/>
    <property type="match status" value="1"/>
</dbReference>
<evidence type="ECO:0000256" key="3">
    <source>
        <dbReference type="ARBA" id="ARBA00022723"/>
    </source>
</evidence>
<feature type="compositionally biased region" description="Basic residues" evidence="6">
    <location>
        <begin position="153"/>
        <end position="164"/>
    </location>
</feature>
<dbReference type="GO" id="GO:0046872">
    <property type="term" value="F:metal ion binding"/>
    <property type="evidence" value="ECO:0007669"/>
    <property type="project" value="UniProtKB-KW"/>
</dbReference>
<feature type="compositionally biased region" description="Basic residues" evidence="6">
    <location>
        <begin position="89"/>
        <end position="99"/>
    </location>
</feature>
<feature type="region of interest" description="Disordered" evidence="6">
    <location>
        <begin position="78"/>
        <end position="200"/>
    </location>
</feature>
<feature type="compositionally biased region" description="Gly residues" evidence="6">
    <location>
        <begin position="166"/>
        <end position="178"/>
    </location>
</feature>
<dbReference type="InterPro" id="IPR036163">
    <property type="entry name" value="HMA_dom_sf"/>
</dbReference>
<dbReference type="Proteomes" id="UP000834106">
    <property type="component" value="Chromosome 22"/>
</dbReference>
<reference evidence="8" key="1">
    <citation type="submission" date="2023-05" db="EMBL/GenBank/DDBJ databases">
        <authorList>
            <person name="Huff M."/>
        </authorList>
    </citation>
    <scope>NUCLEOTIDE SEQUENCE</scope>
</reference>
<gene>
    <name evidence="8" type="ORF">FPE_LOCUS33048</name>
</gene>
<accession>A0AAD2ACF1</accession>
<organism evidence="8 9">
    <name type="scientific">Fraxinus pennsylvanica</name>
    <dbReference type="NCBI Taxonomy" id="56036"/>
    <lineage>
        <taxon>Eukaryota</taxon>
        <taxon>Viridiplantae</taxon>
        <taxon>Streptophyta</taxon>
        <taxon>Embryophyta</taxon>
        <taxon>Tracheophyta</taxon>
        <taxon>Spermatophyta</taxon>
        <taxon>Magnoliopsida</taxon>
        <taxon>eudicotyledons</taxon>
        <taxon>Gunneridae</taxon>
        <taxon>Pentapetalae</taxon>
        <taxon>asterids</taxon>
        <taxon>lamiids</taxon>
        <taxon>Lamiales</taxon>
        <taxon>Oleaceae</taxon>
        <taxon>Oleeae</taxon>
        <taxon>Fraxinus</taxon>
    </lineage>
</organism>
<dbReference type="GO" id="GO:0016020">
    <property type="term" value="C:membrane"/>
    <property type="evidence" value="ECO:0007669"/>
    <property type="project" value="UniProtKB-SubCell"/>
</dbReference>
<keyword evidence="3" id="KW-0479">Metal-binding</keyword>
<evidence type="ECO:0000313" key="9">
    <source>
        <dbReference type="Proteomes" id="UP000834106"/>
    </source>
</evidence>
<dbReference type="GO" id="GO:0009626">
    <property type="term" value="P:plant-type hypersensitive response"/>
    <property type="evidence" value="ECO:0007669"/>
    <property type="project" value="UniProtKB-KW"/>
</dbReference>